<dbReference type="Proteomes" id="UP001143362">
    <property type="component" value="Unassembled WGS sequence"/>
</dbReference>
<protein>
    <recommendedName>
        <fullName evidence="4">Tetratricopeptide repeat protein</fullName>
    </recommendedName>
</protein>
<dbReference type="SUPFAM" id="SSF48452">
    <property type="entry name" value="TPR-like"/>
    <property type="match status" value="1"/>
</dbReference>
<dbReference type="Gene3D" id="1.25.40.10">
    <property type="entry name" value="Tetratricopeptide repeat domain"/>
    <property type="match status" value="1"/>
</dbReference>
<proteinExistence type="predicted"/>
<keyword evidence="3" id="KW-1185">Reference proteome</keyword>
<accession>A0ABT3TGI6</accession>
<keyword evidence="1" id="KW-0732">Signal</keyword>
<dbReference type="RefSeq" id="WP_279245316.1">
    <property type="nucleotide sequence ID" value="NZ_SHNN01000002.1"/>
</dbReference>
<sequence length="245" mass="27675">MINGNSIRRLFTVLLLGLFALPATALNFVPTEAEWLAWSDQCRARYMASNAGAKSKYRGRVNSATVSAWKAKMGPSLWLHMHHACAGQVHFNRARTAASSSERNREIKTAISDHNYTLSKTTNQNNWYAYFAVSLAQIYRYQEEYDKAIALVSPFTDTNPAYEAPYLQWSLVLRDQDKLSAAIAVLENGNSATEGKSMEIHYFLGLNYHQKGMYDLSLQHAKAAYKLGYPLPGLKNKLMRSGHWE</sequence>
<feature type="signal peptide" evidence="1">
    <location>
        <begin position="1"/>
        <end position="25"/>
    </location>
</feature>
<reference evidence="2" key="1">
    <citation type="submission" date="2019-02" db="EMBL/GenBank/DDBJ databases">
        <authorList>
            <person name="Li S.-H."/>
        </authorList>
    </citation>
    <scope>NUCLEOTIDE SEQUENCE</scope>
    <source>
        <strain evidence="2">IMCC14734</strain>
    </source>
</reference>
<gene>
    <name evidence="2" type="ORF">EYC98_10610</name>
</gene>
<feature type="chain" id="PRO_5046350262" description="Tetratricopeptide repeat protein" evidence="1">
    <location>
        <begin position="26"/>
        <end position="245"/>
    </location>
</feature>
<organism evidence="2 3">
    <name type="scientific">Candidatus Litorirhabdus singularis</name>
    <dbReference type="NCBI Taxonomy" id="2518993"/>
    <lineage>
        <taxon>Bacteria</taxon>
        <taxon>Pseudomonadati</taxon>
        <taxon>Pseudomonadota</taxon>
        <taxon>Gammaproteobacteria</taxon>
        <taxon>Cellvibrionales</taxon>
        <taxon>Halieaceae</taxon>
        <taxon>Candidatus Litorirhabdus</taxon>
    </lineage>
</organism>
<dbReference type="EMBL" id="SHNN01000002">
    <property type="protein sequence ID" value="MCX2981315.1"/>
    <property type="molecule type" value="Genomic_DNA"/>
</dbReference>
<evidence type="ECO:0000313" key="3">
    <source>
        <dbReference type="Proteomes" id="UP001143362"/>
    </source>
</evidence>
<name>A0ABT3TGI6_9GAMM</name>
<evidence type="ECO:0000313" key="2">
    <source>
        <dbReference type="EMBL" id="MCX2981315.1"/>
    </source>
</evidence>
<evidence type="ECO:0000256" key="1">
    <source>
        <dbReference type="SAM" id="SignalP"/>
    </source>
</evidence>
<dbReference type="InterPro" id="IPR011990">
    <property type="entry name" value="TPR-like_helical_dom_sf"/>
</dbReference>
<evidence type="ECO:0008006" key="4">
    <source>
        <dbReference type="Google" id="ProtNLM"/>
    </source>
</evidence>
<comment type="caution">
    <text evidence="2">The sequence shown here is derived from an EMBL/GenBank/DDBJ whole genome shotgun (WGS) entry which is preliminary data.</text>
</comment>